<feature type="transmembrane region" description="Helical" evidence="1">
    <location>
        <begin position="182"/>
        <end position="200"/>
    </location>
</feature>
<dbReference type="Gene3D" id="3.10.310.50">
    <property type="match status" value="1"/>
</dbReference>
<dbReference type="InterPro" id="IPR007621">
    <property type="entry name" value="TPM_dom"/>
</dbReference>
<name>A0A2G3DWF0_9FIRM</name>
<reference evidence="3 4" key="1">
    <citation type="submission" date="2017-10" db="EMBL/GenBank/DDBJ databases">
        <title>Resolving the taxonomy of Roseburia spp., Eubacterium rectale and Agathobacter spp. through phylogenomic analysis.</title>
        <authorList>
            <person name="Sheridan P.O."/>
            <person name="Walker A.W."/>
            <person name="Duncan S.H."/>
            <person name="Scott K.P."/>
            <person name="Toole P.W.O."/>
            <person name="Luis P."/>
            <person name="Flint H.J."/>
        </authorList>
    </citation>
    <scope>NUCLEOTIDE SEQUENCE [LARGE SCALE GENOMIC DNA]</scope>
    <source>
        <strain evidence="3 4">JK626</strain>
    </source>
</reference>
<gene>
    <name evidence="3" type="ORF">CSX01_08075</name>
</gene>
<sequence length="279" mass="30847">MSTTDQRLIHLLILREKEVALKMREIKRILMIFAVALAFAMPLSVRAASENVSIQDDANLLSESEEQELYDYLSSLDDGINYIAVTAEDSNFNDTDSTLEYYYSNTFSKYEDGIAFIIDMYHREVYIQGYGDVQKQLRSDDCTDITDNIYRYASRQEYFDCIKMAFTQADTIVNKGFILRPMRFIVSFLISIILGYFFVFRRAMRQRAKFAPYGDIASTVVTVGAPIAGTVMVYDTIRRHRSSDSGGSSGGFGGGGFSGGGGGFSGGGGGGHSGGGHSF</sequence>
<comment type="caution">
    <text evidence="3">The sequence shown here is derived from an EMBL/GenBank/DDBJ whole genome shotgun (WGS) entry which is preliminary data.</text>
</comment>
<dbReference type="AlphaFoldDB" id="A0A2G3DWF0"/>
<organism evidence="3 4">
    <name type="scientific">Pseudobutyrivibrio ruminis</name>
    <dbReference type="NCBI Taxonomy" id="46206"/>
    <lineage>
        <taxon>Bacteria</taxon>
        <taxon>Bacillati</taxon>
        <taxon>Bacillota</taxon>
        <taxon>Clostridia</taxon>
        <taxon>Lachnospirales</taxon>
        <taxon>Lachnospiraceae</taxon>
        <taxon>Pseudobutyrivibrio</taxon>
    </lineage>
</organism>
<proteinExistence type="predicted"/>
<accession>A0A2G3DWF0</accession>
<evidence type="ECO:0000256" key="1">
    <source>
        <dbReference type="SAM" id="Phobius"/>
    </source>
</evidence>
<evidence type="ECO:0000313" key="4">
    <source>
        <dbReference type="Proteomes" id="UP000225889"/>
    </source>
</evidence>
<dbReference type="Proteomes" id="UP000225889">
    <property type="component" value="Unassembled WGS sequence"/>
</dbReference>
<feature type="domain" description="TPM" evidence="2">
    <location>
        <begin position="55"/>
        <end position="170"/>
    </location>
</feature>
<keyword evidence="1" id="KW-0812">Transmembrane</keyword>
<keyword evidence="1" id="KW-1133">Transmembrane helix</keyword>
<evidence type="ECO:0000259" key="2">
    <source>
        <dbReference type="Pfam" id="PF04536"/>
    </source>
</evidence>
<dbReference type="Pfam" id="PF04536">
    <property type="entry name" value="TPM_phosphatase"/>
    <property type="match status" value="1"/>
</dbReference>
<evidence type="ECO:0000313" key="3">
    <source>
        <dbReference type="EMBL" id="PHU35271.1"/>
    </source>
</evidence>
<reference evidence="3 4" key="2">
    <citation type="submission" date="2017-10" db="EMBL/GenBank/DDBJ databases">
        <authorList>
            <person name="Banno H."/>
            <person name="Chua N.-H."/>
        </authorList>
    </citation>
    <scope>NUCLEOTIDE SEQUENCE [LARGE SCALE GENOMIC DNA]</scope>
    <source>
        <strain evidence="3 4">JK626</strain>
    </source>
</reference>
<dbReference type="EMBL" id="PDYF01000011">
    <property type="protein sequence ID" value="PHU35271.1"/>
    <property type="molecule type" value="Genomic_DNA"/>
</dbReference>
<protein>
    <recommendedName>
        <fullName evidence="2">TPM domain-containing protein</fullName>
    </recommendedName>
</protein>
<keyword evidence="1" id="KW-0472">Membrane</keyword>